<dbReference type="RefSeq" id="XP_056037224.1">
    <property type="nucleotide sequence ID" value="XM_056179853.1"/>
</dbReference>
<gene>
    <name evidence="1" type="primary">lam2</name>
    <name evidence="1" type="ORF">SOMG_01060</name>
</gene>
<dbReference type="GeneID" id="80874542"/>
<dbReference type="GO" id="GO:0032008">
    <property type="term" value="P:positive regulation of TOR signaling"/>
    <property type="evidence" value="ECO:0007669"/>
    <property type="project" value="InterPro"/>
</dbReference>
<dbReference type="GO" id="GO:0005085">
    <property type="term" value="F:guanyl-nucleotide exchange factor activity"/>
    <property type="evidence" value="ECO:0007669"/>
    <property type="project" value="InterPro"/>
</dbReference>
<dbReference type="Gene3D" id="3.30.450.30">
    <property type="entry name" value="Dynein light chain 2a, cytoplasmic"/>
    <property type="match status" value="1"/>
</dbReference>
<evidence type="ECO:0000313" key="2">
    <source>
        <dbReference type="Proteomes" id="UP001212411"/>
    </source>
</evidence>
<name>A0AAE9WCJ7_9SCHI</name>
<dbReference type="Proteomes" id="UP001212411">
    <property type="component" value="Chromosome 1"/>
</dbReference>
<proteinExistence type="predicted"/>
<keyword evidence="2" id="KW-1185">Reference proteome</keyword>
<accession>A0AAE9WCJ7</accession>
<sequence length="160" mass="17523">MIKPKQLATLLKQAVEESMPNVMVFTSTGSLISYVSYGEPDDALQRLDLVKKIRSTSALAGNIYSLYSGTNPSPLVAESTDDIIAHQRDVLFETIIEFEKGKLLIAAIPTEGYHDLLMSKEPLLLSIVGTEHAKEGMMQLKSERLKDAITNELSTIGNLG</sequence>
<dbReference type="EMBL" id="CP115611">
    <property type="protein sequence ID" value="WBW72981.1"/>
    <property type="molecule type" value="Genomic_DNA"/>
</dbReference>
<dbReference type="KEGG" id="som:SOMG_01060"/>
<dbReference type="GO" id="GO:0060090">
    <property type="term" value="F:molecular adaptor activity"/>
    <property type="evidence" value="ECO:0007669"/>
    <property type="project" value="InterPro"/>
</dbReference>
<reference evidence="1 2" key="1">
    <citation type="journal article" date="2023" name="G3 (Bethesda)">
        <title>A high-quality reference genome for the fission yeast Schizosaccharomyces osmophilus.</title>
        <authorList>
            <person name="Jia G.S."/>
            <person name="Zhang W.C."/>
            <person name="Liang Y."/>
            <person name="Liu X.H."/>
            <person name="Rhind N."/>
            <person name="Pidoux A."/>
            <person name="Brysch-Herzberg M."/>
            <person name="Du L.L."/>
        </authorList>
    </citation>
    <scope>NUCLEOTIDE SEQUENCE [LARGE SCALE GENOMIC DNA]</scope>
    <source>
        <strain evidence="1 2">CBS 15793</strain>
    </source>
</reference>
<evidence type="ECO:0000313" key="1">
    <source>
        <dbReference type="EMBL" id="WBW72981.1"/>
    </source>
</evidence>
<dbReference type="SUPFAM" id="SSF103196">
    <property type="entry name" value="Roadblock/LC7 domain"/>
    <property type="match status" value="1"/>
</dbReference>
<dbReference type="InterPro" id="IPR037587">
    <property type="entry name" value="LAMTOR2-like"/>
</dbReference>
<protein>
    <submittedName>
        <fullName evidence="1">Ragulator complex Rag GEF subunit</fullName>
    </submittedName>
</protein>
<dbReference type="AlphaFoldDB" id="A0AAE9WCJ7"/>
<dbReference type="PANTHER" id="PTHR13323">
    <property type="entry name" value="LATE ENDOSOMAL/LYSOSOMAL MP1 INTERACTING PROTEIN"/>
    <property type="match status" value="1"/>
</dbReference>
<organism evidence="1 2">
    <name type="scientific">Schizosaccharomyces osmophilus</name>
    <dbReference type="NCBI Taxonomy" id="2545709"/>
    <lineage>
        <taxon>Eukaryota</taxon>
        <taxon>Fungi</taxon>
        <taxon>Dikarya</taxon>
        <taxon>Ascomycota</taxon>
        <taxon>Taphrinomycotina</taxon>
        <taxon>Schizosaccharomycetes</taxon>
        <taxon>Schizosaccharomycetales</taxon>
        <taxon>Schizosaccharomycetaceae</taxon>
        <taxon>Schizosaccharomyces</taxon>
    </lineage>
</organism>